<feature type="compositionally biased region" description="Low complexity" evidence="1">
    <location>
        <begin position="477"/>
        <end position="494"/>
    </location>
</feature>
<organism evidence="3 4">
    <name type="scientific">Diversispora epigaea</name>
    <dbReference type="NCBI Taxonomy" id="1348612"/>
    <lineage>
        <taxon>Eukaryota</taxon>
        <taxon>Fungi</taxon>
        <taxon>Fungi incertae sedis</taxon>
        <taxon>Mucoromycota</taxon>
        <taxon>Glomeromycotina</taxon>
        <taxon>Glomeromycetes</taxon>
        <taxon>Diversisporales</taxon>
        <taxon>Diversisporaceae</taxon>
        <taxon>Diversispora</taxon>
    </lineage>
</organism>
<evidence type="ECO:0000313" key="3">
    <source>
        <dbReference type="EMBL" id="RHZ88117.1"/>
    </source>
</evidence>
<gene>
    <name evidence="3" type="ORF">Glove_26g304</name>
</gene>
<protein>
    <submittedName>
        <fullName evidence="3">Uncharacterized protein</fullName>
    </submittedName>
</protein>
<dbReference type="Proteomes" id="UP000266861">
    <property type="component" value="Unassembled WGS sequence"/>
</dbReference>
<feature type="compositionally biased region" description="Basic and acidic residues" evidence="1">
    <location>
        <begin position="584"/>
        <end position="594"/>
    </location>
</feature>
<feature type="region of interest" description="Disordered" evidence="1">
    <location>
        <begin position="226"/>
        <end position="265"/>
    </location>
</feature>
<feature type="transmembrane region" description="Helical" evidence="2">
    <location>
        <begin position="630"/>
        <end position="649"/>
    </location>
</feature>
<sequence length="746" mass="84228">MISNVDTAFLASLAVMISQIASLTKEYLANVHTLQNIKGHRLGSMREQELEESLHRCLKSISELNDSNGVMQSKCLKQMKGFDRERKGWNRERKQWESVFDNVNSEKQKLHTHTLELIGETKRLKIENTNLTSKNICKDRSLAESNAENVIKSKKIRSLESMIKILEGKLTSAQKDVFSIQNESLKKDSEILSLKSKIAEVEQMKSALALKVSELEHLKSEDISLSVIGGDNEKNTQSEEQSSISKSNNSEASVSPLRPASAETHISADNNLSKYFARHRLGSMREQELEESLHRCLKSISELNDSNGVMQSKCLKQMKGFDRERKGWNRERKQWESVFDNVNSEKQKLHTHTLELIGETKRLKIENTNLTSKNICKDRSLAESNAENVIKSKKIRSLESMIKILEGKLTSAQKDVFSIQNESLKKDSEILSLKSKIAEVEQMKSALALKVSELEHLKSEDISLSVIGGDNEKNTQSEEQSSISKSNNSEASVSPLRPASAETHISADNNLSKYFARKKNMDQDNRVDARTSEGQSPIVPIIKIDTIMPDHTDDEITPIPEESVIRSYAPLPEVDTEIIPKVSDDKTNKDRDKVPLQNNNIPPEPKSHPQISVGGIEAIPIVASSLMSPLSAYMFFTLLIIAMMWFVILRRTWGLGRSSDQLRDYLFELGYYLYNTTFWQKFFRAISLKKDSEILSLKSKIAEVEQMKSALALKVSELEHLKSEDISLSVIGGDNEKNTQSEEQTP</sequence>
<dbReference type="AlphaFoldDB" id="A0A397JKH6"/>
<name>A0A397JKH6_9GLOM</name>
<dbReference type="EMBL" id="PQFF01000024">
    <property type="protein sequence ID" value="RHZ88117.1"/>
    <property type="molecule type" value="Genomic_DNA"/>
</dbReference>
<proteinExistence type="predicted"/>
<keyword evidence="4" id="KW-1185">Reference proteome</keyword>
<keyword evidence="2" id="KW-0472">Membrane</keyword>
<dbReference type="OrthoDB" id="10684791at2759"/>
<feature type="compositionally biased region" description="Low complexity" evidence="1">
    <location>
        <begin position="238"/>
        <end position="255"/>
    </location>
</feature>
<keyword evidence="2" id="KW-1133">Transmembrane helix</keyword>
<feature type="region of interest" description="Disordered" evidence="1">
    <location>
        <begin position="465"/>
        <end position="505"/>
    </location>
</feature>
<evidence type="ECO:0000256" key="1">
    <source>
        <dbReference type="SAM" id="MobiDB-lite"/>
    </source>
</evidence>
<comment type="caution">
    <text evidence="3">The sequence shown here is derived from an EMBL/GenBank/DDBJ whole genome shotgun (WGS) entry which is preliminary data.</text>
</comment>
<accession>A0A397JKH6</accession>
<reference evidence="3 4" key="1">
    <citation type="submission" date="2018-08" db="EMBL/GenBank/DDBJ databases">
        <title>Genome and evolution of the arbuscular mycorrhizal fungus Diversispora epigaea (formerly Glomus versiforme) and its bacterial endosymbionts.</title>
        <authorList>
            <person name="Sun X."/>
            <person name="Fei Z."/>
            <person name="Harrison M."/>
        </authorList>
    </citation>
    <scope>NUCLEOTIDE SEQUENCE [LARGE SCALE GENOMIC DNA]</scope>
    <source>
        <strain evidence="3 4">IT104</strain>
    </source>
</reference>
<feature type="region of interest" description="Disordered" evidence="1">
    <location>
        <begin position="584"/>
        <end position="609"/>
    </location>
</feature>
<evidence type="ECO:0000313" key="4">
    <source>
        <dbReference type="Proteomes" id="UP000266861"/>
    </source>
</evidence>
<keyword evidence="2" id="KW-0812">Transmembrane</keyword>
<evidence type="ECO:0000256" key="2">
    <source>
        <dbReference type="SAM" id="Phobius"/>
    </source>
</evidence>